<dbReference type="GO" id="GO:0007020">
    <property type="term" value="P:microtubule nucleation"/>
    <property type="evidence" value="ECO:0007669"/>
    <property type="project" value="TreeGrafter"/>
</dbReference>
<feature type="region of interest" description="Disordered" evidence="2">
    <location>
        <begin position="500"/>
        <end position="532"/>
    </location>
</feature>
<dbReference type="GO" id="GO:0043015">
    <property type="term" value="F:gamma-tubulin binding"/>
    <property type="evidence" value="ECO:0007669"/>
    <property type="project" value="TreeGrafter"/>
</dbReference>
<gene>
    <name evidence="3" type="ORF">FB45DRAFT_831747</name>
</gene>
<dbReference type="GO" id="GO:0005814">
    <property type="term" value="C:centriole"/>
    <property type="evidence" value="ECO:0007669"/>
    <property type="project" value="TreeGrafter"/>
</dbReference>
<sequence>MSTVFTTSTELHVAEAIALKRPASSLPPACLALLERPSSSVWSPDNLFLFISTPTAIQQYNPQLNTVSDVFSSAEPISHLVCRSQSSLVFAAGDKVHVLESGKLVSTFDSHKGREITSLALSGDLLASTTATEVHVHSLSLGSHTALRGLGGETVTTCAFHPHSRTKLLVGAGKQLLVYDTTRPSGPSKVIPMNDASTGHILSIAASPFSKTLIAVMLATSVALVDLDKEKGLFRTINLKVPLTAIAFSPEGASIYLGTEQGKLLILDLRALDKPPKAVVISGTGCAVETISVQTKVKTAAPVTKAPEVRRTSSTMAATTAPVKPVPKVAPSPAKARIARVGSGTSPARRPSALAAGSSNPKIFSPVRDPQGNTSIDEFSTKKAAPSVIKPRVESASARVSSRARSASSTCPVADSISAKSSKVSVSRPGSSASQRSSIPPVPPLPATARAAVAQSRTPSPDLPSVNGDPVTPLRVKSVLPLASPEVETKAKGKTVNFSDENEDFAERERERSLSMQISPRRPSSVGLGNSASWAPSPLRNVIPASPGGGSSSAHELLRGIVADVMFDFQQEQKAEMVGLHLDLVRLGRGLKQEVHKVMEEYVGDLKELRAENQRLREENDLLRRGY</sequence>
<dbReference type="InterPro" id="IPR015943">
    <property type="entry name" value="WD40/YVTN_repeat-like_dom_sf"/>
</dbReference>
<dbReference type="PANTHER" id="PTHR44414">
    <property type="entry name" value="PROTEIN NEDD1"/>
    <property type="match status" value="1"/>
</dbReference>
<dbReference type="InterPro" id="IPR052818">
    <property type="entry name" value="NEDD1_Spindle_Assembly"/>
</dbReference>
<dbReference type="Gene3D" id="2.130.10.10">
    <property type="entry name" value="YVTN repeat-like/Quinoprotein amine dehydrogenase"/>
    <property type="match status" value="1"/>
</dbReference>
<feature type="compositionally biased region" description="Low complexity" evidence="2">
    <location>
        <begin position="312"/>
        <end position="323"/>
    </location>
</feature>
<evidence type="ECO:0000313" key="4">
    <source>
        <dbReference type="Proteomes" id="UP001221142"/>
    </source>
</evidence>
<dbReference type="EMBL" id="JARKIF010000008">
    <property type="protein sequence ID" value="KAJ7632551.1"/>
    <property type="molecule type" value="Genomic_DNA"/>
</dbReference>
<accession>A0AAD7BWA4</accession>
<evidence type="ECO:0000313" key="3">
    <source>
        <dbReference type="EMBL" id="KAJ7632551.1"/>
    </source>
</evidence>
<dbReference type="AlphaFoldDB" id="A0AAD7BWA4"/>
<dbReference type="SUPFAM" id="SSF50978">
    <property type="entry name" value="WD40 repeat-like"/>
    <property type="match status" value="1"/>
</dbReference>
<feature type="region of interest" description="Disordered" evidence="2">
    <location>
        <begin position="304"/>
        <end position="470"/>
    </location>
</feature>
<reference evidence="3" key="1">
    <citation type="submission" date="2023-03" db="EMBL/GenBank/DDBJ databases">
        <title>Massive genome expansion in bonnet fungi (Mycena s.s.) driven by repeated elements and novel gene families across ecological guilds.</title>
        <authorList>
            <consortium name="Lawrence Berkeley National Laboratory"/>
            <person name="Harder C.B."/>
            <person name="Miyauchi S."/>
            <person name="Viragh M."/>
            <person name="Kuo A."/>
            <person name="Thoen E."/>
            <person name="Andreopoulos B."/>
            <person name="Lu D."/>
            <person name="Skrede I."/>
            <person name="Drula E."/>
            <person name="Henrissat B."/>
            <person name="Morin E."/>
            <person name="Kohler A."/>
            <person name="Barry K."/>
            <person name="LaButti K."/>
            <person name="Morin E."/>
            <person name="Salamov A."/>
            <person name="Lipzen A."/>
            <person name="Mereny Z."/>
            <person name="Hegedus B."/>
            <person name="Baldrian P."/>
            <person name="Stursova M."/>
            <person name="Weitz H."/>
            <person name="Taylor A."/>
            <person name="Grigoriev I.V."/>
            <person name="Nagy L.G."/>
            <person name="Martin F."/>
            <person name="Kauserud H."/>
        </authorList>
    </citation>
    <scope>NUCLEOTIDE SEQUENCE</scope>
    <source>
        <strain evidence="3">9284</strain>
    </source>
</reference>
<organism evidence="3 4">
    <name type="scientific">Roridomyces roridus</name>
    <dbReference type="NCBI Taxonomy" id="1738132"/>
    <lineage>
        <taxon>Eukaryota</taxon>
        <taxon>Fungi</taxon>
        <taxon>Dikarya</taxon>
        <taxon>Basidiomycota</taxon>
        <taxon>Agaricomycotina</taxon>
        <taxon>Agaricomycetes</taxon>
        <taxon>Agaricomycetidae</taxon>
        <taxon>Agaricales</taxon>
        <taxon>Marasmiineae</taxon>
        <taxon>Mycenaceae</taxon>
        <taxon>Roridomyces</taxon>
    </lineage>
</organism>
<dbReference type="PANTHER" id="PTHR44414:SF1">
    <property type="entry name" value="PROTEIN NEDD1"/>
    <property type="match status" value="1"/>
</dbReference>
<dbReference type="InterPro" id="IPR036322">
    <property type="entry name" value="WD40_repeat_dom_sf"/>
</dbReference>
<protein>
    <submittedName>
        <fullName evidence="3">WD40-repeat-containing domain protein</fullName>
    </submittedName>
</protein>
<dbReference type="GO" id="GO:0005737">
    <property type="term" value="C:cytoplasm"/>
    <property type="evidence" value="ECO:0007669"/>
    <property type="project" value="TreeGrafter"/>
</dbReference>
<dbReference type="Proteomes" id="UP001221142">
    <property type="component" value="Unassembled WGS sequence"/>
</dbReference>
<feature type="compositionally biased region" description="Low complexity" evidence="2">
    <location>
        <begin position="394"/>
        <end position="439"/>
    </location>
</feature>
<evidence type="ECO:0000256" key="1">
    <source>
        <dbReference type="SAM" id="Coils"/>
    </source>
</evidence>
<proteinExistence type="predicted"/>
<keyword evidence="1" id="KW-0175">Coiled coil</keyword>
<feature type="coiled-coil region" evidence="1">
    <location>
        <begin position="592"/>
        <end position="626"/>
    </location>
</feature>
<evidence type="ECO:0000256" key="2">
    <source>
        <dbReference type="SAM" id="MobiDB-lite"/>
    </source>
</evidence>
<name>A0AAD7BWA4_9AGAR</name>
<dbReference type="GO" id="GO:0000922">
    <property type="term" value="C:spindle pole"/>
    <property type="evidence" value="ECO:0007669"/>
    <property type="project" value="TreeGrafter"/>
</dbReference>
<dbReference type="GO" id="GO:0000278">
    <property type="term" value="P:mitotic cell cycle"/>
    <property type="evidence" value="ECO:0007669"/>
    <property type="project" value="TreeGrafter"/>
</dbReference>
<comment type="caution">
    <text evidence="3">The sequence shown here is derived from an EMBL/GenBank/DDBJ whole genome shotgun (WGS) entry which is preliminary data.</text>
</comment>
<dbReference type="GO" id="GO:0036064">
    <property type="term" value="C:ciliary basal body"/>
    <property type="evidence" value="ECO:0007669"/>
    <property type="project" value="TreeGrafter"/>
</dbReference>
<keyword evidence="4" id="KW-1185">Reference proteome</keyword>